<comment type="catalytic activity">
    <reaction evidence="4">
        <text>Co(I)-[trimethylamine-specific corrinoid protein] + trimethylamine + H(+) = methyl-Co(III)-[trimethylamine-specific corrinoid protein] + dimethylamine</text>
        <dbReference type="Rhea" id="RHEA:39287"/>
        <dbReference type="Rhea" id="RHEA-COMP:11124"/>
        <dbReference type="Rhea" id="RHEA-COMP:11126"/>
        <dbReference type="ChEBI" id="CHEBI:15378"/>
        <dbReference type="ChEBI" id="CHEBI:58040"/>
        <dbReference type="ChEBI" id="CHEBI:58389"/>
        <dbReference type="ChEBI" id="CHEBI:85033"/>
        <dbReference type="ChEBI" id="CHEBI:85035"/>
        <dbReference type="EC" id="2.1.1.250"/>
    </reaction>
</comment>
<dbReference type="Proteomes" id="UP000074294">
    <property type="component" value="Unassembled WGS sequence"/>
</dbReference>
<dbReference type="EC" id="2.1.1.250" evidence="4"/>
<dbReference type="PIRSF" id="PIRSF037567">
    <property type="entry name" value="MTTB_MeTrfase"/>
    <property type="match status" value="1"/>
</dbReference>
<dbReference type="Pfam" id="PF06253">
    <property type="entry name" value="MTTB"/>
    <property type="match status" value="1"/>
</dbReference>
<comment type="pathway">
    <text evidence="4">One-carbon metabolism; methanogenesis from trimethylamine.</text>
</comment>
<keyword evidence="3 4" id="KW-0808">Transferase</keyword>
<accession>A0A147JW20</accession>
<keyword evidence="2" id="KW-0489">Methyltransferase</keyword>
<dbReference type="STRING" id="1776334.APZ16_02230"/>
<organism evidence="5 6">
    <name type="scientific">Hadarchaeum yellowstonense</name>
    <dbReference type="NCBI Taxonomy" id="1776334"/>
    <lineage>
        <taxon>Archaea</taxon>
        <taxon>Methanobacteriati</taxon>
        <taxon>Candidatus Hadarchaeota</taxon>
        <taxon>Candidatus Hadarchaeia</taxon>
        <taxon>Candidatus Hadarchaeales</taxon>
        <taxon>Candidatus Hadarchaeaceae</taxon>
        <taxon>Candidatus Hadarchaeum</taxon>
    </lineage>
</organism>
<dbReference type="GO" id="GO:0015948">
    <property type="term" value="P:methanogenesis"/>
    <property type="evidence" value="ECO:0007669"/>
    <property type="project" value="UniProtKB-UniRule"/>
</dbReference>
<dbReference type="UniPathway" id="UPA00645"/>
<proteinExistence type="inferred from homology"/>
<evidence type="ECO:0000256" key="4">
    <source>
        <dbReference type="PIRNR" id="PIRNR037567"/>
    </source>
</evidence>
<evidence type="ECO:0000313" key="6">
    <source>
        <dbReference type="Proteomes" id="UP000074294"/>
    </source>
</evidence>
<gene>
    <name evidence="5" type="ORF">APZ16_02230</name>
</gene>
<evidence type="ECO:0000256" key="2">
    <source>
        <dbReference type="ARBA" id="ARBA00022603"/>
    </source>
</evidence>
<keyword evidence="4" id="KW-0484">Methanogenesis</keyword>
<protein>
    <recommendedName>
        <fullName evidence="4">Trimethylamine methyltransferase</fullName>
        <ecNumber evidence="4">2.1.1.250</ecNumber>
    </recommendedName>
</protein>
<dbReference type="GO" id="GO:0043834">
    <property type="term" value="F:trimethylamine methyltransferase activity"/>
    <property type="evidence" value="ECO:0007669"/>
    <property type="project" value="UniProtKB-EC"/>
</dbReference>
<name>A0A147JW20_HADYE</name>
<dbReference type="Gene3D" id="3.20.20.480">
    <property type="entry name" value="Trimethylamine methyltransferase-like"/>
    <property type="match status" value="1"/>
</dbReference>
<dbReference type="InterPro" id="IPR010426">
    <property type="entry name" value="MTTB_MeTrfase"/>
</dbReference>
<dbReference type="EMBL" id="LQMQ01000037">
    <property type="protein sequence ID" value="KUO40682.1"/>
    <property type="molecule type" value="Genomic_DNA"/>
</dbReference>
<dbReference type="InterPro" id="IPR038601">
    <property type="entry name" value="MttB-like_sf"/>
</dbReference>
<comment type="caution">
    <text evidence="5">The sequence shown here is derived from an EMBL/GenBank/DDBJ whole genome shotgun (WGS) entry which is preliminary data.</text>
</comment>
<sequence length="485" mass="53683">MVGLKGGKLEILSQDEVYKIHQTTMEVLEKVGVKVLEPNAFKILEDGGAEVDPRTNRVFLPEHLVKDALKKAPSEFTLHARNPKYDVKIEKYRVYFGPMIGRIYILDLETGQRRLTNLTDVENLCKVADAMETYRLIHGGAVMPNIDGVPGKITHVVGYLASVKNTSKVVKATARGTKRARDCLKMAAILAGGEEELRKKPMIYTTVNPISPLQHAVDMTEGLLEYVKLGQPVDFGVEIQAGATGPVTLAGVLVQQGAEILSGVTIAQLVNPGAPVFYGTCSTIMDMRRGHIALGAIEAGILNVASAQMARYYNLPCRGTAGDTESKLIDVQNGYERALNLLLASLAGVNYIFYPGTLESARTISLEQLVIDDEICGMIYRVLKGIKVDETTLAYDVIAKVGPGGHYLDQMHTLKYLTEEQYFPKISDREIRENWEKAGAKDLWQVARERVKEILKKHEPDPLDKDVERQLVDYVKEVEKRESGS</sequence>
<comment type="similarity">
    <text evidence="1 4">Belongs to the trimethylamine methyltransferase family.</text>
</comment>
<dbReference type="GO" id="GO:0032259">
    <property type="term" value="P:methylation"/>
    <property type="evidence" value="ECO:0007669"/>
    <property type="project" value="UniProtKB-KW"/>
</dbReference>
<evidence type="ECO:0000313" key="5">
    <source>
        <dbReference type="EMBL" id="KUO40682.1"/>
    </source>
</evidence>
<evidence type="ECO:0000256" key="1">
    <source>
        <dbReference type="ARBA" id="ARBA00007137"/>
    </source>
</evidence>
<reference evidence="5 6" key="1">
    <citation type="journal article" date="2016" name="Nat. Microbiol.">
        <title>Genomic inference of the metabolism of cosmopolitan subsurface Archaea, Hadesarchaea.</title>
        <authorList>
            <person name="Baker B.J."/>
            <person name="Saw J.H."/>
            <person name="Lind A.E."/>
            <person name="Lazar C.S."/>
            <person name="Hinrichs K.-U."/>
            <person name="Teske A.P."/>
            <person name="Ettema T.J."/>
        </authorList>
    </citation>
    <scope>NUCLEOTIDE SEQUENCE [LARGE SCALE GENOMIC DNA]</scope>
</reference>
<evidence type="ECO:0000256" key="3">
    <source>
        <dbReference type="ARBA" id="ARBA00022679"/>
    </source>
</evidence>
<dbReference type="AlphaFoldDB" id="A0A147JW20"/>